<dbReference type="FunFam" id="3.10.100.10:FF:000041">
    <property type="entry name" value="Asialoglycoprotein receptor 1"/>
    <property type="match status" value="1"/>
</dbReference>
<dbReference type="GO" id="GO:0016020">
    <property type="term" value="C:membrane"/>
    <property type="evidence" value="ECO:0007669"/>
    <property type="project" value="UniProtKB-SubCell"/>
</dbReference>
<feature type="coiled-coil region" evidence="8">
    <location>
        <begin position="193"/>
        <end position="252"/>
    </location>
</feature>
<keyword evidence="3" id="KW-0430">Lectin</keyword>
<keyword evidence="7" id="KW-0325">Glycoprotein</keyword>
<protein>
    <submittedName>
        <fullName evidence="12">Asialoglycoprotein receptor 1</fullName>
    </submittedName>
</protein>
<dbReference type="CDD" id="cd03590">
    <property type="entry name" value="CLECT_DC-SIGN_like"/>
    <property type="match status" value="1"/>
</dbReference>
<evidence type="ECO:0000256" key="1">
    <source>
        <dbReference type="ARBA" id="ARBA00004606"/>
    </source>
</evidence>
<evidence type="ECO:0000256" key="8">
    <source>
        <dbReference type="SAM" id="Coils"/>
    </source>
</evidence>
<dbReference type="SUPFAM" id="SSF56436">
    <property type="entry name" value="C-type lectin-like"/>
    <property type="match status" value="1"/>
</dbReference>
<sequence>MSEVTAYKEWGQTGETPHPWEEKKRQPIPCSQPHTPRATNPVLPLFTSKVPGTGDARFGVFGHIDTQTHRQADAQGSGPSYGPCPLLSHHPGLSAHPNPPGFSPFLSLGSVQHRGTQESTLRPSASPASPTMTKEYQDLQHLDNEENDHQHRKRPPPPHSLFRRLCSGPSLMLISIGLSLLLLVVVCVIGSQNSKLQEELRALRETFSNLTVSTEAKVKALSVQGGNVGRKMKSLESQLEKQQQDLSEDHSSLLLHVKQFVSDLRSLSCQMAVLQGNGSERTCCPVNWVDFEGKCYWFSRSGKPWPEAEKYCQLEDAHLVVVGSWEEQKFIQHHMGPVNTWMGLTDQNGPWKWVDGTDYESGFKNWRPEQPDDWYGHGLGGGEDCAHFTDDGRWNDDVCQRPYRNLTT</sequence>
<dbReference type="GO" id="GO:0042802">
    <property type="term" value="F:identical protein binding"/>
    <property type="evidence" value="ECO:0007669"/>
    <property type="project" value="Ensembl"/>
</dbReference>
<evidence type="ECO:0000259" key="11">
    <source>
        <dbReference type="PROSITE" id="PS50041"/>
    </source>
</evidence>
<gene>
    <name evidence="12" type="primary">ASGR1</name>
</gene>
<dbReference type="AlphaFoldDB" id="A0A8C6CEJ8"/>
<feature type="domain" description="C-type lectin" evidence="11">
    <location>
        <begin position="291"/>
        <end position="408"/>
    </location>
</feature>
<name>A0A8C6CEJ8_MONMO</name>
<organism evidence="12 13">
    <name type="scientific">Monodon monoceros</name>
    <name type="common">Narwhal</name>
    <name type="synonym">Ceratodon monodon</name>
    <dbReference type="NCBI Taxonomy" id="40151"/>
    <lineage>
        <taxon>Eukaryota</taxon>
        <taxon>Metazoa</taxon>
        <taxon>Chordata</taxon>
        <taxon>Craniata</taxon>
        <taxon>Vertebrata</taxon>
        <taxon>Euteleostomi</taxon>
        <taxon>Mammalia</taxon>
        <taxon>Eutheria</taxon>
        <taxon>Laurasiatheria</taxon>
        <taxon>Artiodactyla</taxon>
        <taxon>Whippomorpha</taxon>
        <taxon>Cetacea</taxon>
        <taxon>Odontoceti</taxon>
        <taxon>Monodontidae</taxon>
        <taxon>Monodon</taxon>
    </lineage>
</organism>
<feature type="transmembrane region" description="Helical" evidence="10">
    <location>
        <begin position="171"/>
        <end position="191"/>
    </location>
</feature>
<evidence type="ECO:0000313" key="13">
    <source>
        <dbReference type="Proteomes" id="UP000694561"/>
    </source>
</evidence>
<dbReference type="SMART" id="SM00034">
    <property type="entry name" value="CLECT"/>
    <property type="match status" value="1"/>
</dbReference>
<dbReference type="Pfam" id="PF03954">
    <property type="entry name" value="Lectin_N"/>
    <property type="match status" value="1"/>
</dbReference>
<evidence type="ECO:0000256" key="5">
    <source>
        <dbReference type="ARBA" id="ARBA00023136"/>
    </source>
</evidence>
<evidence type="ECO:0000313" key="12">
    <source>
        <dbReference type="Ensembl" id="ENSMMNP00015026830.1"/>
    </source>
</evidence>
<dbReference type="Proteomes" id="UP000694561">
    <property type="component" value="Unplaced"/>
</dbReference>
<evidence type="ECO:0000256" key="7">
    <source>
        <dbReference type="ARBA" id="ARBA00023180"/>
    </source>
</evidence>
<reference evidence="12" key="2">
    <citation type="submission" date="2025-09" db="UniProtKB">
        <authorList>
            <consortium name="Ensembl"/>
        </authorList>
    </citation>
    <scope>IDENTIFICATION</scope>
</reference>
<feature type="region of interest" description="Disordered" evidence="9">
    <location>
        <begin position="69"/>
        <end position="97"/>
    </location>
</feature>
<dbReference type="Ensembl" id="ENSMMNT00015029492.1">
    <property type="protein sequence ID" value="ENSMMNP00015026830.1"/>
    <property type="gene ID" value="ENSMMNG00015019627.1"/>
</dbReference>
<dbReference type="PANTHER" id="PTHR22803">
    <property type="entry name" value="MANNOSE, PHOSPHOLIPASE, LECTIN RECEPTOR RELATED"/>
    <property type="match status" value="1"/>
</dbReference>
<dbReference type="InterPro" id="IPR050111">
    <property type="entry name" value="C-type_lectin/snaclec_domain"/>
</dbReference>
<keyword evidence="8" id="KW-0175">Coiled coil</keyword>
<keyword evidence="4 10" id="KW-1133">Transmembrane helix</keyword>
<keyword evidence="2 10" id="KW-0812">Transmembrane</keyword>
<evidence type="ECO:0000256" key="2">
    <source>
        <dbReference type="ARBA" id="ARBA00022692"/>
    </source>
</evidence>
<dbReference type="PROSITE" id="PS50041">
    <property type="entry name" value="C_TYPE_LECTIN_2"/>
    <property type="match status" value="1"/>
</dbReference>
<accession>A0A8C6CEJ8</accession>
<evidence type="ECO:0000256" key="10">
    <source>
        <dbReference type="SAM" id="Phobius"/>
    </source>
</evidence>
<comment type="subcellular location">
    <subcellularLocation>
        <location evidence="1">Membrane</location>
        <topology evidence="1">Single-pass type II membrane protein</topology>
    </subcellularLocation>
</comment>
<feature type="region of interest" description="Disordered" evidence="9">
    <location>
        <begin position="112"/>
        <end position="131"/>
    </location>
</feature>
<keyword evidence="6" id="KW-1015">Disulfide bond</keyword>
<dbReference type="Gene3D" id="3.10.100.10">
    <property type="entry name" value="Mannose-Binding Protein A, subunit A"/>
    <property type="match status" value="1"/>
</dbReference>
<reference evidence="12" key="1">
    <citation type="submission" date="2025-08" db="UniProtKB">
        <authorList>
            <consortium name="Ensembl"/>
        </authorList>
    </citation>
    <scope>IDENTIFICATION</scope>
</reference>
<evidence type="ECO:0000256" key="3">
    <source>
        <dbReference type="ARBA" id="ARBA00022734"/>
    </source>
</evidence>
<evidence type="ECO:0000256" key="4">
    <source>
        <dbReference type="ARBA" id="ARBA00022989"/>
    </source>
</evidence>
<dbReference type="InterPro" id="IPR001304">
    <property type="entry name" value="C-type_lectin-like"/>
</dbReference>
<dbReference type="GeneTree" id="ENSGT00940000161727"/>
<proteinExistence type="predicted"/>
<dbReference type="Pfam" id="PF00059">
    <property type="entry name" value="Lectin_C"/>
    <property type="match status" value="1"/>
</dbReference>
<evidence type="ECO:0000256" key="9">
    <source>
        <dbReference type="SAM" id="MobiDB-lite"/>
    </source>
</evidence>
<dbReference type="InterPro" id="IPR016187">
    <property type="entry name" value="CTDL_fold"/>
</dbReference>
<feature type="region of interest" description="Disordered" evidence="9">
    <location>
        <begin position="1"/>
        <end position="42"/>
    </location>
</feature>
<evidence type="ECO:0000256" key="6">
    <source>
        <dbReference type="ARBA" id="ARBA00023157"/>
    </source>
</evidence>
<keyword evidence="5 10" id="KW-0472">Membrane</keyword>
<keyword evidence="13" id="KW-1185">Reference proteome</keyword>
<dbReference type="InterPro" id="IPR016186">
    <property type="entry name" value="C-type_lectin-like/link_sf"/>
</dbReference>
<dbReference type="InterPro" id="IPR033989">
    <property type="entry name" value="CD209-like_CTLD"/>
</dbReference>
<dbReference type="GO" id="GO:0030246">
    <property type="term" value="F:carbohydrate binding"/>
    <property type="evidence" value="ECO:0007669"/>
    <property type="project" value="UniProtKB-KW"/>
</dbReference>